<keyword evidence="7" id="KW-1185">Reference proteome</keyword>
<dbReference type="RefSeq" id="WP_191616556.1">
    <property type="nucleotide sequence ID" value="NZ_JACYFG010000007.1"/>
</dbReference>
<dbReference type="PROSITE" id="PS00170">
    <property type="entry name" value="CSA_PPIASE_1"/>
    <property type="match status" value="1"/>
</dbReference>
<dbReference type="SUPFAM" id="SSF50891">
    <property type="entry name" value="Cyclophilin-like"/>
    <property type="match status" value="1"/>
</dbReference>
<dbReference type="Gene3D" id="2.40.100.10">
    <property type="entry name" value="Cyclophilin-like"/>
    <property type="match status" value="2"/>
</dbReference>
<evidence type="ECO:0000256" key="1">
    <source>
        <dbReference type="ARBA" id="ARBA00007365"/>
    </source>
</evidence>
<dbReference type="PROSITE" id="PS50072">
    <property type="entry name" value="CSA_PPIASE_2"/>
    <property type="match status" value="1"/>
</dbReference>
<dbReference type="PANTHER" id="PTHR45625:SF4">
    <property type="entry name" value="PEPTIDYLPROLYL ISOMERASE DOMAIN AND WD REPEAT-CONTAINING PROTEIN 1"/>
    <property type="match status" value="1"/>
</dbReference>
<evidence type="ECO:0000259" key="5">
    <source>
        <dbReference type="PROSITE" id="PS50072"/>
    </source>
</evidence>
<feature type="signal peptide" evidence="4">
    <location>
        <begin position="1"/>
        <end position="25"/>
    </location>
</feature>
<dbReference type="InterPro" id="IPR044666">
    <property type="entry name" value="Cyclophilin_A-like"/>
</dbReference>
<dbReference type="Pfam" id="PF00160">
    <property type="entry name" value="Pro_isomerase"/>
    <property type="match status" value="1"/>
</dbReference>
<dbReference type="InterPro" id="IPR020892">
    <property type="entry name" value="Cyclophilin-type_PPIase_CS"/>
</dbReference>
<comment type="similarity">
    <text evidence="1 4">Belongs to the cyclophilin-type PPIase family.</text>
</comment>
<comment type="caution">
    <text evidence="6">The sequence shown here is derived from an EMBL/GenBank/DDBJ whole genome shotgun (WGS) entry which is preliminary data.</text>
</comment>
<comment type="catalytic activity">
    <reaction evidence="4">
        <text>[protein]-peptidylproline (omega=180) = [protein]-peptidylproline (omega=0)</text>
        <dbReference type="Rhea" id="RHEA:16237"/>
        <dbReference type="Rhea" id="RHEA-COMP:10747"/>
        <dbReference type="Rhea" id="RHEA-COMP:10748"/>
        <dbReference type="ChEBI" id="CHEBI:83833"/>
        <dbReference type="ChEBI" id="CHEBI:83834"/>
        <dbReference type="EC" id="5.2.1.8"/>
    </reaction>
</comment>
<evidence type="ECO:0000256" key="3">
    <source>
        <dbReference type="ARBA" id="ARBA00023235"/>
    </source>
</evidence>
<accession>A0A927IGR2</accession>
<dbReference type="EMBL" id="JACYFG010000007">
    <property type="protein sequence ID" value="MBD5779431.1"/>
    <property type="molecule type" value="Genomic_DNA"/>
</dbReference>
<dbReference type="PROSITE" id="PS51257">
    <property type="entry name" value="PROKAR_LIPOPROTEIN"/>
    <property type="match status" value="1"/>
</dbReference>
<dbReference type="InterPro" id="IPR029000">
    <property type="entry name" value="Cyclophilin-like_dom_sf"/>
</dbReference>
<protein>
    <recommendedName>
        <fullName evidence="4">Peptidyl-prolyl cis-trans isomerase</fullName>
        <shortName evidence="4">PPIase</shortName>
        <ecNumber evidence="4">5.2.1.8</ecNumber>
    </recommendedName>
</protein>
<evidence type="ECO:0000256" key="2">
    <source>
        <dbReference type="ARBA" id="ARBA00023110"/>
    </source>
</evidence>
<feature type="domain" description="PPIase cyclophilin-type" evidence="5">
    <location>
        <begin position="37"/>
        <end position="275"/>
    </location>
</feature>
<comment type="function">
    <text evidence="4">PPIases accelerate the folding of proteins. It catalyzes the cis-trans isomerization of proline imidic peptide bonds in oligopeptides.</text>
</comment>
<evidence type="ECO:0000313" key="7">
    <source>
        <dbReference type="Proteomes" id="UP000622317"/>
    </source>
</evidence>
<dbReference type="Proteomes" id="UP000622317">
    <property type="component" value="Unassembled WGS sequence"/>
</dbReference>
<organism evidence="6 7">
    <name type="scientific">Pelagicoccus enzymogenes</name>
    <dbReference type="NCBI Taxonomy" id="2773457"/>
    <lineage>
        <taxon>Bacteria</taxon>
        <taxon>Pseudomonadati</taxon>
        <taxon>Verrucomicrobiota</taxon>
        <taxon>Opitutia</taxon>
        <taxon>Puniceicoccales</taxon>
        <taxon>Pelagicoccaceae</taxon>
        <taxon>Pelagicoccus</taxon>
    </lineage>
</organism>
<dbReference type="CDD" id="cd00317">
    <property type="entry name" value="cyclophilin"/>
    <property type="match status" value="1"/>
</dbReference>
<proteinExistence type="inferred from homology"/>
<gene>
    <name evidence="6" type="ORF">IEN85_07985</name>
</gene>
<dbReference type="InterPro" id="IPR002130">
    <property type="entry name" value="Cyclophilin-type_PPIase_dom"/>
</dbReference>
<dbReference type="PANTHER" id="PTHR45625">
    <property type="entry name" value="PEPTIDYL-PROLYL CIS-TRANS ISOMERASE-RELATED"/>
    <property type="match status" value="1"/>
</dbReference>
<evidence type="ECO:0000256" key="4">
    <source>
        <dbReference type="RuleBase" id="RU363019"/>
    </source>
</evidence>
<dbReference type="GO" id="GO:0006457">
    <property type="term" value="P:protein folding"/>
    <property type="evidence" value="ECO:0007669"/>
    <property type="project" value="InterPro"/>
</dbReference>
<reference evidence="6" key="1">
    <citation type="submission" date="2020-09" db="EMBL/GenBank/DDBJ databases">
        <title>Pelagicoccus enzymogenes sp. nov. with an EPS production, isolated from marine sediment.</title>
        <authorList>
            <person name="Feng X."/>
        </authorList>
    </citation>
    <scope>NUCLEOTIDE SEQUENCE</scope>
    <source>
        <strain evidence="6">NFK12</strain>
    </source>
</reference>
<keyword evidence="3 4" id="KW-0413">Isomerase</keyword>
<dbReference type="EC" id="5.2.1.8" evidence="4"/>
<dbReference type="PRINTS" id="PR00153">
    <property type="entry name" value="CSAPPISMRASE"/>
</dbReference>
<feature type="chain" id="PRO_5038166259" description="Peptidyl-prolyl cis-trans isomerase" evidence="4">
    <location>
        <begin position="26"/>
        <end position="290"/>
    </location>
</feature>
<dbReference type="AlphaFoldDB" id="A0A927IGR2"/>
<evidence type="ECO:0000313" key="6">
    <source>
        <dbReference type="EMBL" id="MBD5779431.1"/>
    </source>
</evidence>
<dbReference type="GO" id="GO:0003755">
    <property type="term" value="F:peptidyl-prolyl cis-trans isomerase activity"/>
    <property type="evidence" value="ECO:0007669"/>
    <property type="project" value="UniProtKB-UniRule"/>
</dbReference>
<keyword evidence="4" id="KW-0732">Signal</keyword>
<keyword evidence="2 4" id="KW-0697">Rotamase</keyword>
<name>A0A927IGR2_9BACT</name>
<sequence length="290" mass="31629">MRKLPKSACLSLCATLGLSLFFAGCAKKEKQLHATIDTSMGQIVIRLLEKDAPKTVENFIGLADGTRLLEEGEDVANAKPFYDGLTFHRVIPDFMIQGGDPAGNGSGGPGYTFEDETYTEGEPVTGEIGDQQRAEYVFEQWVVPHLREHRGKSPVEFIANLFGKMQEAQGFEPMYEVEVEEIASALEIEEPLVGRGELINSVDYGTLCMANAGPNTNGSQFFIVTKEGGTPWLNGKHTVFGVVLSGMEVAEAISQVPTGPQNMPEEPVIINSIRVSEVKVKVEDKEKTES</sequence>